<dbReference type="NCBIfam" id="TIGR02789">
    <property type="entry name" value="nickel_nikB"/>
    <property type="match status" value="1"/>
</dbReference>
<feature type="transmembrane region" description="Helical" evidence="9">
    <location>
        <begin position="104"/>
        <end position="125"/>
    </location>
</feature>
<evidence type="ECO:0000313" key="11">
    <source>
        <dbReference type="EMBL" id="BBU80076.1"/>
    </source>
</evidence>
<reference evidence="11 12" key="1">
    <citation type="submission" date="2020-01" db="EMBL/GenBank/DDBJ databases">
        <title>Dynamics of blaIMP-6 dissemination in carbapenem resistant Enterobacteriacea isolated from regional surveillance in Osaka, Japan.</title>
        <authorList>
            <person name="Abe R."/>
            <person name="Akeda Y."/>
            <person name="Sugawara Y."/>
            <person name="Yamamoto N."/>
            <person name="Tomono K."/>
            <person name="Takeuchi D."/>
            <person name="Kawahara R."/>
            <person name="Hamada S."/>
        </authorList>
    </citation>
    <scope>NUCLEOTIDE SEQUENCE [LARGE SCALE GENOMIC DNA]</scope>
    <source>
        <strain evidence="11 12">E300</strain>
    </source>
</reference>
<gene>
    <name evidence="11" type="ORF">EIMP300_14760</name>
</gene>
<dbReference type="InterPro" id="IPR045621">
    <property type="entry name" value="BPD_transp_1_N"/>
</dbReference>
<keyword evidence="4" id="KW-0997">Cell inner membrane</keyword>
<dbReference type="GO" id="GO:0005886">
    <property type="term" value="C:plasma membrane"/>
    <property type="evidence" value="ECO:0007669"/>
    <property type="project" value="UniProtKB-SubCell"/>
</dbReference>
<dbReference type="Gene3D" id="1.10.3720.10">
    <property type="entry name" value="MetI-like"/>
    <property type="match status" value="1"/>
</dbReference>
<keyword evidence="7 9" id="KW-0472">Membrane</keyword>
<dbReference type="NCBIfam" id="NF007677">
    <property type="entry name" value="PRK10352.1"/>
    <property type="match status" value="1"/>
</dbReference>
<feature type="transmembrane region" description="Helical" evidence="9">
    <location>
        <begin position="275"/>
        <end position="299"/>
    </location>
</feature>
<evidence type="ECO:0000256" key="2">
    <source>
        <dbReference type="ARBA" id="ARBA00022448"/>
    </source>
</evidence>
<evidence type="ECO:0000313" key="12">
    <source>
        <dbReference type="Proteomes" id="UP000467488"/>
    </source>
</evidence>
<evidence type="ECO:0000256" key="1">
    <source>
        <dbReference type="ARBA" id="ARBA00004429"/>
    </source>
</evidence>
<evidence type="ECO:0000256" key="5">
    <source>
        <dbReference type="ARBA" id="ARBA00022692"/>
    </source>
</evidence>
<protein>
    <submittedName>
        <fullName evidence="11">Nickel ABC transporter permease subunit NikB</fullName>
    </submittedName>
</protein>
<feature type="transmembrane region" description="Helical" evidence="9">
    <location>
        <begin position="176"/>
        <end position="195"/>
    </location>
</feature>
<feature type="transmembrane region" description="Helical" evidence="9">
    <location>
        <begin position="9"/>
        <end position="29"/>
    </location>
</feature>
<accession>A0A8S0FGR0</accession>
<dbReference type="InterPro" id="IPR000515">
    <property type="entry name" value="MetI-like"/>
</dbReference>
<proteinExistence type="inferred from homology"/>
<evidence type="ECO:0000256" key="6">
    <source>
        <dbReference type="ARBA" id="ARBA00022989"/>
    </source>
</evidence>
<dbReference type="PROSITE" id="PS50928">
    <property type="entry name" value="ABC_TM1"/>
    <property type="match status" value="1"/>
</dbReference>
<dbReference type="Pfam" id="PF00528">
    <property type="entry name" value="BPD_transp_1"/>
    <property type="match status" value="1"/>
</dbReference>
<dbReference type="GO" id="GO:0015099">
    <property type="term" value="F:nickel cation transmembrane transporter activity"/>
    <property type="evidence" value="ECO:0007669"/>
    <property type="project" value="InterPro"/>
</dbReference>
<evidence type="ECO:0000256" key="9">
    <source>
        <dbReference type="RuleBase" id="RU363032"/>
    </source>
</evidence>
<dbReference type="PANTHER" id="PTHR43163">
    <property type="entry name" value="DIPEPTIDE TRANSPORT SYSTEM PERMEASE PROTEIN DPPB-RELATED"/>
    <property type="match status" value="1"/>
</dbReference>
<feature type="domain" description="ABC transmembrane type-1" evidence="10">
    <location>
        <begin position="98"/>
        <end position="295"/>
    </location>
</feature>
<name>A0A8S0FGR0_ECOLX</name>
<dbReference type="InterPro" id="IPR035906">
    <property type="entry name" value="MetI-like_sf"/>
</dbReference>
<dbReference type="EMBL" id="AP022360">
    <property type="protein sequence ID" value="BBU80076.1"/>
    <property type="molecule type" value="Genomic_DNA"/>
</dbReference>
<evidence type="ECO:0000256" key="3">
    <source>
        <dbReference type="ARBA" id="ARBA00022475"/>
    </source>
</evidence>
<feature type="transmembrane region" description="Helical" evidence="9">
    <location>
        <begin position="137"/>
        <end position="164"/>
    </location>
</feature>
<organism evidence="11 12">
    <name type="scientific">Escherichia coli</name>
    <dbReference type="NCBI Taxonomy" id="562"/>
    <lineage>
        <taxon>Bacteria</taxon>
        <taxon>Pseudomonadati</taxon>
        <taxon>Pseudomonadota</taxon>
        <taxon>Gammaproteobacteria</taxon>
        <taxon>Enterobacterales</taxon>
        <taxon>Enterobacteriaceae</taxon>
        <taxon>Escherichia</taxon>
    </lineage>
</organism>
<dbReference type="PANTHER" id="PTHR43163:SF6">
    <property type="entry name" value="DIPEPTIDE TRANSPORT SYSTEM PERMEASE PROTEIN DPPB-RELATED"/>
    <property type="match status" value="1"/>
</dbReference>
<keyword evidence="3" id="KW-1003">Cell membrane</keyword>
<keyword evidence="2 9" id="KW-0813">Transport</keyword>
<evidence type="ECO:0000259" key="10">
    <source>
        <dbReference type="PROSITE" id="PS50928"/>
    </source>
</evidence>
<evidence type="ECO:0000256" key="8">
    <source>
        <dbReference type="ARBA" id="ARBA00024202"/>
    </source>
</evidence>
<evidence type="ECO:0000256" key="7">
    <source>
        <dbReference type="ARBA" id="ARBA00023136"/>
    </source>
</evidence>
<dbReference type="SUPFAM" id="SSF161098">
    <property type="entry name" value="MetI-like"/>
    <property type="match status" value="1"/>
</dbReference>
<comment type="similarity">
    <text evidence="8">Belongs to the binding-protein-dependent transport system permease family. OppBC subfamily.</text>
</comment>
<keyword evidence="5 9" id="KW-0812">Transmembrane</keyword>
<dbReference type="InterPro" id="IPR014156">
    <property type="entry name" value="Nickel_NikB"/>
</dbReference>
<dbReference type="Proteomes" id="UP000467488">
    <property type="component" value="Chromosome"/>
</dbReference>
<dbReference type="GO" id="GO:0071916">
    <property type="term" value="F:dipeptide transmembrane transporter activity"/>
    <property type="evidence" value="ECO:0007669"/>
    <property type="project" value="TreeGrafter"/>
</dbReference>
<dbReference type="FunFam" id="1.10.3720.10:FF:000035">
    <property type="entry name" value="Nickel ABC transporter permease subunit NikB"/>
    <property type="match status" value="1"/>
</dbReference>
<sequence>MLRYVLRRFLLLIPMVLAASVIIFLMLRLGTGDPALDYLRLSNLPPTPEMLASTRTMLGLDQPLYVQYGTWLWKALHLDFGISFASQRPVLDDMLNFLPATLELAGAALVLILLTSVPLGIWAARHRDRLPDFAVRFIAFLGVSMPNFWLAFLLVMAFSVYLQWLPAMGYGGWQHIILPAVSIAFMSLAINARLLRASMLDVAGQRHVTWARLRGLNDKQTERRHILRNASLPMITAVGMHIGELIGGTMIIENIFAWPGVGRYAVSAIFNRDYPVIQCFTLMMVVVLNVVCNLIVDLLNAALDPRIRRHEGAHA</sequence>
<keyword evidence="6 9" id="KW-1133">Transmembrane helix</keyword>
<comment type="subcellular location">
    <subcellularLocation>
        <location evidence="1">Cell inner membrane</location>
        <topology evidence="1">Multi-pass membrane protein</topology>
    </subcellularLocation>
    <subcellularLocation>
        <location evidence="9">Cell membrane</location>
        <topology evidence="9">Multi-pass membrane protein</topology>
    </subcellularLocation>
</comment>
<dbReference type="AlphaFoldDB" id="A0A8S0FGR0"/>
<feature type="transmembrane region" description="Helical" evidence="9">
    <location>
        <begin position="232"/>
        <end position="255"/>
    </location>
</feature>
<evidence type="ECO:0000256" key="4">
    <source>
        <dbReference type="ARBA" id="ARBA00022519"/>
    </source>
</evidence>
<dbReference type="Pfam" id="PF19300">
    <property type="entry name" value="BPD_transp_1_N"/>
    <property type="match status" value="1"/>
</dbReference>
<dbReference type="CDD" id="cd06261">
    <property type="entry name" value="TM_PBP2"/>
    <property type="match status" value="1"/>
</dbReference>